<reference evidence="1" key="1">
    <citation type="submission" date="2021-01" db="EMBL/GenBank/DDBJ databases">
        <title>Whole genome shotgun sequence of Actinoplanes capillaceus NBRC 16408.</title>
        <authorList>
            <person name="Komaki H."/>
            <person name="Tamura T."/>
        </authorList>
    </citation>
    <scope>NUCLEOTIDE SEQUENCE [LARGE SCALE GENOMIC DNA]</scope>
    <source>
        <strain evidence="1">NBRC 16408</strain>
    </source>
</reference>
<name>A0ABQ3WZ76_9ACTN</name>
<organism evidence="1">
    <name type="scientific">Actinoplanes campanulatus</name>
    <dbReference type="NCBI Taxonomy" id="113559"/>
    <lineage>
        <taxon>Bacteria</taxon>
        <taxon>Bacillati</taxon>
        <taxon>Actinomycetota</taxon>
        <taxon>Actinomycetes</taxon>
        <taxon>Micromonosporales</taxon>
        <taxon>Micromonosporaceae</taxon>
        <taxon>Actinoplanes</taxon>
    </lineage>
</organism>
<dbReference type="EMBL" id="BOMF01000182">
    <property type="protein sequence ID" value="GID51435.1"/>
    <property type="molecule type" value="Genomic_DNA"/>
</dbReference>
<gene>
    <name evidence="1" type="ORF">Aca07nite_87100</name>
</gene>
<sequence>MPYTELSIARHGQAWCNLEQTIGGTATCRGLTPVGQQQATGLAVRLAAEHSSNPITAVYTSPIRRARETAAAIADLLRSPAVVTDDLREPDYGSADGAAWTDVIAAFGAAPALHPDTPIAEGAETWHEYQTRVHTALQRILEDHRGQRVVIIAHGETVTAAHHFFADVTLLPMAFVVDQTALTTWREQPVSWLRPSDGLRWALMHHNDTRHLAGNDDH</sequence>
<comment type="caution">
    <text evidence="1">The sequence shown here is derived from an EMBL/GenBank/DDBJ whole genome shotgun (WGS) entry which is preliminary data.</text>
</comment>
<dbReference type="InterPro" id="IPR029033">
    <property type="entry name" value="His_PPase_superfam"/>
</dbReference>
<dbReference type="SMART" id="SM00855">
    <property type="entry name" value="PGAM"/>
    <property type="match status" value="1"/>
</dbReference>
<accession>A0ABQ3WZ76</accession>
<protein>
    <recommendedName>
        <fullName evidence="2">Phosphoglycerate mutase</fullName>
    </recommendedName>
</protein>
<evidence type="ECO:0000313" key="1">
    <source>
        <dbReference type="EMBL" id="GID51435.1"/>
    </source>
</evidence>
<dbReference type="CDD" id="cd07067">
    <property type="entry name" value="HP_PGM_like"/>
    <property type="match status" value="1"/>
</dbReference>
<dbReference type="Gene3D" id="3.40.50.1240">
    <property type="entry name" value="Phosphoglycerate mutase-like"/>
    <property type="match status" value="1"/>
</dbReference>
<dbReference type="PANTHER" id="PTHR48100:SF59">
    <property type="entry name" value="ADENOSYLCOBALAMIN_ALPHA-RIBAZOLE PHOSPHATASE"/>
    <property type="match status" value="1"/>
</dbReference>
<dbReference type="InterPro" id="IPR013078">
    <property type="entry name" value="His_Pase_superF_clade-1"/>
</dbReference>
<dbReference type="PROSITE" id="PS00175">
    <property type="entry name" value="PG_MUTASE"/>
    <property type="match status" value="1"/>
</dbReference>
<proteinExistence type="predicted"/>
<dbReference type="Pfam" id="PF00300">
    <property type="entry name" value="His_Phos_1"/>
    <property type="match status" value="1"/>
</dbReference>
<evidence type="ECO:0008006" key="2">
    <source>
        <dbReference type="Google" id="ProtNLM"/>
    </source>
</evidence>
<dbReference type="InterPro" id="IPR050275">
    <property type="entry name" value="PGM_Phosphatase"/>
</dbReference>
<dbReference type="PANTHER" id="PTHR48100">
    <property type="entry name" value="BROAD-SPECIFICITY PHOSPHATASE YOR283W-RELATED"/>
    <property type="match status" value="1"/>
</dbReference>
<dbReference type="SUPFAM" id="SSF53254">
    <property type="entry name" value="Phosphoglycerate mutase-like"/>
    <property type="match status" value="1"/>
</dbReference>
<dbReference type="RefSeq" id="WP_204301424.1">
    <property type="nucleotide sequence ID" value="NZ_BAAAGQ010000060.1"/>
</dbReference>
<dbReference type="InterPro" id="IPR001345">
    <property type="entry name" value="PG/BPGM_mutase_AS"/>
</dbReference>